<evidence type="ECO:0000313" key="3">
    <source>
        <dbReference type="EMBL" id="KAK4442039.1"/>
    </source>
</evidence>
<dbReference type="InterPro" id="IPR056884">
    <property type="entry name" value="NPHP3-like_N"/>
</dbReference>
<evidence type="ECO:0000256" key="1">
    <source>
        <dbReference type="ARBA" id="ARBA00022737"/>
    </source>
</evidence>
<dbReference type="EMBL" id="MU866037">
    <property type="protein sequence ID" value="KAK4442039.1"/>
    <property type="molecule type" value="Genomic_DNA"/>
</dbReference>
<accession>A0AAV9FVE9</accession>
<comment type="caution">
    <text evidence="3">The sequence shown here is derived from an EMBL/GenBank/DDBJ whole genome shotgun (WGS) entry which is preliminary data.</text>
</comment>
<keyword evidence="1" id="KW-0677">Repeat</keyword>
<evidence type="ECO:0000313" key="4">
    <source>
        <dbReference type="Proteomes" id="UP001321760"/>
    </source>
</evidence>
<keyword evidence="4" id="KW-1185">Reference proteome</keyword>
<organism evidence="3 4">
    <name type="scientific">Podospora aff. communis PSN243</name>
    <dbReference type="NCBI Taxonomy" id="3040156"/>
    <lineage>
        <taxon>Eukaryota</taxon>
        <taxon>Fungi</taxon>
        <taxon>Dikarya</taxon>
        <taxon>Ascomycota</taxon>
        <taxon>Pezizomycotina</taxon>
        <taxon>Sordariomycetes</taxon>
        <taxon>Sordariomycetidae</taxon>
        <taxon>Sordariales</taxon>
        <taxon>Podosporaceae</taxon>
        <taxon>Podospora</taxon>
    </lineage>
</organism>
<evidence type="ECO:0000259" key="2">
    <source>
        <dbReference type="Pfam" id="PF24883"/>
    </source>
</evidence>
<dbReference type="Proteomes" id="UP001321760">
    <property type="component" value="Unassembled WGS sequence"/>
</dbReference>
<dbReference type="Pfam" id="PF24883">
    <property type="entry name" value="NPHP3_N"/>
    <property type="match status" value="1"/>
</dbReference>
<proteinExistence type="predicted"/>
<gene>
    <name evidence="3" type="ORF">QBC34DRAFT_387694</name>
</gene>
<reference evidence="3" key="2">
    <citation type="submission" date="2023-05" db="EMBL/GenBank/DDBJ databases">
        <authorList>
            <consortium name="Lawrence Berkeley National Laboratory"/>
            <person name="Steindorff A."/>
            <person name="Hensen N."/>
            <person name="Bonometti L."/>
            <person name="Westerberg I."/>
            <person name="Brannstrom I.O."/>
            <person name="Guillou S."/>
            <person name="Cros-Aarteil S."/>
            <person name="Calhoun S."/>
            <person name="Haridas S."/>
            <person name="Kuo A."/>
            <person name="Mondo S."/>
            <person name="Pangilinan J."/>
            <person name="Riley R."/>
            <person name="Labutti K."/>
            <person name="Andreopoulos B."/>
            <person name="Lipzen A."/>
            <person name="Chen C."/>
            <person name="Yanf M."/>
            <person name="Daum C."/>
            <person name="Ng V."/>
            <person name="Clum A."/>
            <person name="Ohm R."/>
            <person name="Martin F."/>
            <person name="Silar P."/>
            <person name="Natvig D."/>
            <person name="Lalanne C."/>
            <person name="Gautier V."/>
            <person name="Ament-Velasquez S.L."/>
            <person name="Kruys A."/>
            <person name="Hutchinson M.I."/>
            <person name="Powell A.J."/>
            <person name="Barry K."/>
            <person name="Miller A.N."/>
            <person name="Grigoriev I.V."/>
            <person name="Debuchy R."/>
            <person name="Gladieux P."/>
            <person name="Thoren M.H."/>
            <person name="Johannesson H."/>
        </authorList>
    </citation>
    <scope>NUCLEOTIDE SEQUENCE</scope>
    <source>
        <strain evidence="3">PSN243</strain>
    </source>
</reference>
<dbReference type="AlphaFoldDB" id="A0AAV9FVE9"/>
<sequence>MEIVSLIHQKIREARTPGTCEWILKHPDFKAWQNATKSSAFWLKVGGWKTFLTSKIIDHLQDDMTLVDDSNTGLAFLYCAELRGPDSYL</sequence>
<reference evidence="3" key="1">
    <citation type="journal article" date="2023" name="Mol. Phylogenet. Evol.">
        <title>Genome-scale phylogeny and comparative genomics of the fungal order Sordariales.</title>
        <authorList>
            <person name="Hensen N."/>
            <person name="Bonometti L."/>
            <person name="Westerberg I."/>
            <person name="Brannstrom I.O."/>
            <person name="Guillou S."/>
            <person name="Cros-Aarteil S."/>
            <person name="Calhoun S."/>
            <person name="Haridas S."/>
            <person name="Kuo A."/>
            <person name="Mondo S."/>
            <person name="Pangilinan J."/>
            <person name="Riley R."/>
            <person name="LaButti K."/>
            <person name="Andreopoulos B."/>
            <person name="Lipzen A."/>
            <person name="Chen C."/>
            <person name="Yan M."/>
            <person name="Daum C."/>
            <person name="Ng V."/>
            <person name="Clum A."/>
            <person name="Steindorff A."/>
            <person name="Ohm R.A."/>
            <person name="Martin F."/>
            <person name="Silar P."/>
            <person name="Natvig D.O."/>
            <person name="Lalanne C."/>
            <person name="Gautier V."/>
            <person name="Ament-Velasquez S.L."/>
            <person name="Kruys A."/>
            <person name="Hutchinson M.I."/>
            <person name="Powell A.J."/>
            <person name="Barry K."/>
            <person name="Miller A.N."/>
            <person name="Grigoriev I.V."/>
            <person name="Debuchy R."/>
            <person name="Gladieux P."/>
            <person name="Hiltunen Thoren M."/>
            <person name="Johannesson H."/>
        </authorList>
    </citation>
    <scope>NUCLEOTIDE SEQUENCE</scope>
    <source>
        <strain evidence="3">PSN243</strain>
    </source>
</reference>
<name>A0AAV9FVE9_9PEZI</name>
<protein>
    <recommendedName>
        <fullName evidence="2">Nephrocystin 3-like N-terminal domain-containing protein</fullName>
    </recommendedName>
</protein>
<feature type="domain" description="Nephrocystin 3-like N-terminal" evidence="2">
    <location>
        <begin position="18"/>
        <end position="80"/>
    </location>
</feature>